<sequence>MKFQSRKAQKRQLALKILCSGSSGSGKTKSALRLATGIVGKTGGSIYLINTEGDRGEMYANEFDYQIIDLPEPRSPENYIEAIKYCMNEGASVIIIDSLSHEWNYLNEQVNNMQGNSFNNWGRQKPRHRKLVDFIVEAKVHIIATGRGKDEYVMEVNDKGKSTPKKIGVGIQQEKDTEYEYMVTFNIAQDTHVATCMKDNTGLFNNKFDVLTEKDGEALYDWANSGVEAPFNISKAQQDIINLATELGGSKDPDVTKATINILGEANPKNCTDEVLLKQSLAALNSLKASRGGNK</sequence>
<dbReference type="SUPFAM" id="SSF52540">
    <property type="entry name" value="P-loop containing nucleoside triphosphate hydrolases"/>
    <property type="match status" value="1"/>
</dbReference>
<dbReference type="EMBL" id="BK015346">
    <property type="protein sequence ID" value="DAE02437.1"/>
    <property type="molecule type" value="Genomic_DNA"/>
</dbReference>
<dbReference type="Pfam" id="PF13479">
    <property type="entry name" value="AAA_24"/>
    <property type="match status" value="1"/>
</dbReference>
<accession>A0A8S5P760</accession>
<reference evidence="1" key="1">
    <citation type="journal article" date="2021" name="Proc. Natl. Acad. Sci. U.S.A.">
        <title>A Catalog of Tens of Thousands of Viruses from Human Metagenomes Reveals Hidden Associations with Chronic Diseases.</title>
        <authorList>
            <person name="Tisza M.J."/>
            <person name="Buck C.B."/>
        </authorList>
    </citation>
    <scope>NUCLEOTIDE SEQUENCE</scope>
    <source>
        <strain evidence="1">CtsUY14</strain>
    </source>
</reference>
<dbReference type="InterPro" id="IPR027417">
    <property type="entry name" value="P-loop_NTPase"/>
</dbReference>
<evidence type="ECO:0000313" key="1">
    <source>
        <dbReference type="EMBL" id="DAE02437.1"/>
    </source>
</evidence>
<dbReference type="Gene3D" id="3.40.50.300">
    <property type="entry name" value="P-loop containing nucleotide triphosphate hydrolases"/>
    <property type="match status" value="1"/>
</dbReference>
<protein>
    <submittedName>
        <fullName evidence="1">AAA domain protein</fullName>
    </submittedName>
</protein>
<name>A0A8S5P760_9CAUD</name>
<organism evidence="1">
    <name type="scientific">Siphoviridae sp. ctsUY14</name>
    <dbReference type="NCBI Taxonomy" id="2825693"/>
    <lineage>
        <taxon>Viruses</taxon>
        <taxon>Duplodnaviria</taxon>
        <taxon>Heunggongvirae</taxon>
        <taxon>Uroviricota</taxon>
        <taxon>Caudoviricetes</taxon>
    </lineage>
</organism>
<proteinExistence type="predicted"/>